<dbReference type="AlphaFoldDB" id="A0A7R5KD26"/>
<keyword evidence="1" id="KW-1185">Reference proteome</keyword>
<dbReference type="Proteomes" id="UP000504627">
    <property type="component" value="Unplaced"/>
</dbReference>
<reference evidence="2" key="1">
    <citation type="submission" date="2025-08" db="UniProtKB">
        <authorList>
            <consortium name="RefSeq"/>
        </authorList>
    </citation>
    <scope>IDENTIFICATION</scope>
    <source>
        <tissue evidence="2">Muscle</tissue>
    </source>
</reference>
<name>A0A7R5KD26_9PASS</name>
<dbReference type="GeneID" id="120322931"/>
<proteinExistence type="predicted"/>
<dbReference type="CTD" id="8635"/>
<organism evidence="1 2">
    <name type="scientific">Pipra filicauda</name>
    <name type="common">Wire-tailed manakin</name>
    <dbReference type="NCBI Taxonomy" id="649802"/>
    <lineage>
        <taxon>Eukaryota</taxon>
        <taxon>Metazoa</taxon>
        <taxon>Chordata</taxon>
        <taxon>Craniata</taxon>
        <taxon>Vertebrata</taxon>
        <taxon>Euteleostomi</taxon>
        <taxon>Archelosauria</taxon>
        <taxon>Archosauria</taxon>
        <taxon>Dinosauria</taxon>
        <taxon>Saurischia</taxon>
        <taxon>Theropoda</taxon>
        <taxon>Coelurosauria</taxon>
        <taxon>Aves</taxon>
        <taxon>Neognathae</taxon>
        <taxon>Neoaves</taxon>
        <taxon>Telluraves</taxon>
        <taxon>Australaves</taxon>
        <taxon>Passeriformes</taxon>
        <taxon>Pipridae</taxon>
        <taxon>Pipra</taxon>
    </lineage>
</organism>
<accession>A0A7R5KD26</accession>
<evidence type="ECO:0000313" key="2">
    <source>
        <dbReference type="RefSeq" id="XP_039235498.1"/>
    </source>
</evidence>
<evidence type="ECO:0000313" key="1">
    <source>
        <dbReference type="Proteomes" id="UP000504627"/>
    </source>
</evidence>
<protein>
    <submittedName>
        <fullName evidence="2">Ribonuclease T2</fullName>
    </submittedName>
</protein>
<dbReference type="RefSeq" id="XP_039235498.1">
    <property type="nucleotide sequence ID" value="XM_039379564.1"/>
</dbReference>
<sequence length="122" mass="14138">MLKSLLWQWTYLINKMKPAKLHCWILGWFSVALCCWCTSDKFTQSDNHPHTWKKLYLAHHWPVTVCKALADLDATLATSPAPQSNSKQDKVVVHYRYSNRKKTCLPCLTEDNRPVHELSAAQ</sequence>
<gene>
    <name evidence="2" type="primary">RNASET2</name>
</gene>
<dbReference type="InParanoid" id="A0A7R5KD26"/>